<dbReference type="Gene3D" id="1.10.443.10">
    <property type="entry name" value="Intergrase catalytic core"/>
    <property type="match status" value="1"/>
</dbReference>
<evidence type="ECO:0000313" key="6">
    <source>
        <dbReference type="EMBL" id="CUM93913.1"/>
    </source>
</evidence>
<dbReference type="InterPro" id="IPR025269">
    <property type="entry name" value="SAM-like_dom"/>
</dbReference>
<dbReference type="Pfam" id="PF13102">
    <property type="entry name" value="Phage_int_SAM_5"/>
    <property type="match status" value="1"/>
</dbReference>
<dbReference type="InterPro" id="IPR011010">
    <property type="entry name" value="DNA_brk_join_enz"/>
</dbReference>
<dbReference type="InterPro" id="IPR004191">
    <property type="entry name" value="Integrase_Tn916-type_DNA-bd_N"/>
</dbReference>
<dbReference type="Gene3D" id="3.30.160.60">
    <property type="entry name" value="Classic Zinc Finger"/>
    <property type="match status" value="1"/>
</dbReference>
<dbReference type="GO" id="GO:0006310">
    <property type="term" value="P:DNA recombination"/>
    <property type="evidence" value="ECO:0007669"/>
    <property type="project" value="UniProtKB-KW"/>
</dbReference>
<dbReference type="RefSeq" id="WP_055156685.1">
    <property type="nucleotide sequence ID" value="NZ_CYXR01000010.1"/>
</dbReference>
<evidence type="ECO:0000313" key="7">
    <source>
        <dbReference type="Proteomes" id="UP000095727"/>
    </source>
</evidence>
<protein>
    <submittedName>
        <fullName evidence="6">Integrase</fullName>
    </submittedName>
</protein>
<dbReference type="Gene3D" id="1.10.150.130">
    <property type="match status" value="1"/>
</dbReference>
<dbReference type="PROSITE" id="PS51898">
    <property type="entry name" value="TYR_RECOMBINASE"/>
    <property type="match status" value="1"/>
</dbReference>
<feature type="domain" description="Tyr recombinase" evidence="5">
    <location>
        <begin position="189"/>
        <end position="407"/>
    </location>
</feature>
<dbReference type="InterPro" id="IPR016177">
    <property type="entry name" value="DNA-bd_dom_sf"/>
</dbReference>
<dbReference type="GO" id="GO:0003677">
    <property type="term" value="F:DNA binding"/>
    <property type="evidence" value="ECO:0007669"/>
    <property type="project" value="UniProtKB-KW"/>
</dbReference>
<keyword evidence="3" id="KW-0238">DNA-binding</keyword>
<dbReference type="InterPro" id="IPR013762">
    <property type="entry name" value="Integrase-like_cat_sf"/>
</dbReference>
<dbReference type="EMBL" id="CYXR01000010">
    <property type="protein sequence ID" value="CUM93913.1"/>
    <property type="molecule type" value="Genomic_DNA"/>
</dbReference>
<dbReference type="Proteomes" id="UP000095727">
    <property type="component" value="Unassembled WGS sequence"/>
</dbReference>
<dbReference type="SUPFAM" id="SSF56349">
    <property type="entry name" value="DNA breaking-rejoining enzymes"/>
    <property type="match status" value="1"/>
</dbReference>
<dbReference type="AlphaFoldDB" id="A0A173SU35"/>
<reference evidence="6 7" key="1">
    <citation type="submission" date="2015-09" db="EMBL/GenBank/DDBJ databases">
        <authorList>
            <consortium name="Pathogen Informatics"/>
        </authorList>
    </citation>
    <scope>NUCLEOTIDE SEQUENCE [LARGE SCALE GENOMIC DNA]</scope>
    <source>
        <strain evidence="6 7">2789STDY5834962</strain>
    </source>
</reference>
<dbReference type="CDD" id="cd01189">
    <property type="entry name" value="INT_ICEBs1_C_like"/>
    <property type="match status" value="1"/>
</dbReference>
<dbReference type="InterPro" id="IPR050808">
    <property type="entry name" value="Phage_Integrase"/>
</dbReference>
<dbReference type="PANTHER" id="PTHR30629">
    <property type="entry name" value="PROPHAGE INTEGRASE"/>
    <property type="match status" value="1"/>
</dbReference>
<evidence type="ECO:0000256" key="4">
    <source>
        <dbReference type="ARBA" id="ARBA00023172"/>
    </source>
</evidence>
<keyword evidence="4" id="KW-0233">DNA recombination</keyword>
<keyword evidence="2" id="KW-0229">DNA integration</keyword>
<sequence length="415" mass="48640">MEQKKDLKGRNLKQGESQLKDGRYRYRYTDKYGKRNTVYAWKLTRTDKTPSGKKDGLSLRELEKEIERDESDGILTHEAKNITVYEMIFQYFETKPQIANATMQNYISMVNKNVKSNAIGRMKVADVKRSDIKKFYAYLYKEKKFAVSTIQVYQNIIYPAFQMAVDDDWIRKNPCKDCMKDYVRGSLTSTRYPLTRQEQKALLEYVKDDNVYSQYYTIIAFLLGTGCRISEALGLTWDNIDFENASVYIDHQIIYKKVLKEGGAVRHYAEPPKNRTNRTIPLQKEILNIMRKHKQQTYFMSKASGCEVDGYKDFVFLNRNLKLYTPNTFTRALHNIRDTYNRMHEEDNEVMLPDFSAHTFRHTFCTRMAENGIDVKVLQEIMGHKTIAITMQVYNHVLEGRAEAEMQRVSSALVV</sequence>
<gene>
    <name evidence="6" type="primary">Int-Tn_5</name>
    <name evidence="6" type="ORF">ERS852574_01701</name>
</gene>
<evidence type="ECO:0000256" key="2">
    <source>
        <dbReference type="ARBA" id="ARBA00022908"/>
    </source>
</evidence>
<dbReference type="InterPro" id="IPR002104">
    <property type="entry name" value="Integrase_catalytic"/>
</dbReference>
<proteinExistence type="inferred from homology"/>
<comment type="similarity">
    <text evidence="1">Belongs to the 'phage' integrase family.</text>
</comment>
<name>A0A173SU35_9FIRM</name>
<evidence type="ECO:0000256" key="3">
    <source>
        <dbReference type="ARBA" id="ARBA00023125"/>
    </source>
</evidence>
<dbReference type="GO" id="GO:0008907">
    <property type="term" value="F:integrase activity"/>
    <property type="evidence" value="ECO:0007669"/>
    <property type="project" value="InterPro"/>
</dbReference>
<dbReference type="PANTHER" id="PTHR30629:SF2">
    <property type="entry name" value="PROPHAGE INTEGRASE INTS-RELATED"/>
    <property type="match status" value="1"/>
</dbReference>
<evidence type="ECO:0000259" key="5">
    <source>
        <dbReference type="PROSITE" id="PS51898"/>
    </source>
</evidence>
<dbReference type="InterPro" id="IPR010998">
    <property type="entry name" value="Integrase_recombinase_N"/>
</dbReference>
<dbReference type="Pfam" id="PF02920">
    <property type="entry name" value="Integrase_DNA"/>
    <property type="match status" value="1"/>
</dbReference>
<dbReference type="Pfam" id="PF00589">
    <property type="entry name" value="Phage_integrase"/>
    <property type="match status" value="1"/>
</dbReference>
<accession>A0A173SU35</accession>
<evidence type="ECO:0000256" key="1">
    <source>
        <dbReference type="ARBA" id="ARBA00008857"/>
    </source>
</evidence>
<dbReference type="SUPFAM" id="SSF54171">
    <property type="entry name" value="DNA-binding domain"/>
    <property type="match status" value="1"/>
</dbReference>
<organism evidence="6 7">
    <name type="scientific">Coprococcus comes</name>
    <dbReference type="NCBI Taxonomy" id="410072"/>
    <lineage>
        <taxon>Bacteria</taxon>
        <taxon>Bacillati</taxon>
        <taxon>Bacillota</taxon>
        <taxon>Clostridia</taxon>
        <taxon>Lachnospirales</taxon>
        <taxon>Lachnospiraceae</taxon>
        <taxon>Coprococcus</taxon>
    </lineage>
</organism>